<dbReference type="HOGENOM" id="CLU_061343_1_0_10"/>
<dbReference type="BioCyc" id="PMAR862515-HMP:GMOO-1469-MONOMER"/>
<name>E0NTE4_9BACT</name>
<dbReference type="GO" id="GO:0016747">
    <property type="term" value="F:acyltransferase activity, transferring groups other than amino-acyl groups"/>
    <property type="evidence" value="ECO:0007669"/>
    <property type="project" value="InterPro"/>
</dbReference>
<keyword evidence="1" id="KW-0812">Transmembrane</keyword>
<dbReference type="eggNOG" id="COG3274">
    <property type="taxonomic scope" value="Bacteria"/>
</dbReference>
<feature type="transmembrane region" description="Helical" evidence="1">
    <location>
        <begin position="67"/>
        <end position="85"/>
    </location>
</feature>
<feature type="transmembrane region" description="Helical" evidence="1">
    <location>
        <begin position="166"/>
        <end position="185"/>
    </location>
</feature>
<evidence type="ECO:0000313" key="4">
    <source>
        <dbReference type="Proteomes" id="UP000004394"/>
    </source>
</evidence>
<proteinExistence type="predicted"/>
<feature type="transmembrane region" description="Helical" evidence="1">
    <location>
        <begin position="137"/>
        <end position="154"/>
    </location>
</feature>
<evidence type="ECO:0000259" key="2">
    <source>
        <dbReference type="Pfam" id="PF01757"/>
    </source>
</evidence>
<keyword evidence="1" id="KW-0472">Membrane</keyword>
<feature type="transmembrane region" description="Helical" evidence="1">
    <location>
        <begin position="261"/>
        <end position="279"/>
    </location>
</feature>
<dbReference type="OrthoDB" id="1082824at2"/>
<evidence type="ECO:0000313" key="3">
    <source>
        <dbReference type="EMBL" id="EFM01611.1"/>
    </source>
</evidence>
<comment type="caution">
    <text evidence="3">The sequence shown here is derived from an EMBL/GenBank/DDBJ whole genome shotgun (WGS) entry which is preliminary data.</text>
</comment>
<sequence length="372" mass="42789">MIFPEKIKAKSLNRGEKLERSSNLELFRILLMLMIIAHHYVVNSALLGDITPTNLTGNALFLSLYGWGGKTGINCFILITGYFMCRKDFSWRKFFKLVFEVYFYATTIYLIFLLTGYETCSLSDISRVVLYIPADVGHGFVGSFICLYLLIPFINKMIQGMDKRQYQQLLIILLVIFTGVGTFVPGRFYEYIGWYVTVYLIGGYIRIYGIPPLSSLKRRICFLVVSHGLAFASILFILYYYKLKGGADNIGNIYYFVNDSNKLFAVLCSVSLFVVFKNINTKKTNIYINKVATATFGVLLIHGNSNTMRRFLWYDLLNNDSYYNSQYLWIHAILSVVGVYAVCVMIDLLRIRLIERPLFGLLDKKLFLKSSK</sequence>
<feature type="transmembrane region" description="Helical" evidence="1">
    <location>
        <begin position="328"/>
        <end position="349"/>
    </location>
</feature>
<dbReference type="Pfam" id="PF01757">
    <property type="entry name" value="Acyl_transf_3"/>
    <property type="match status" value="1"/>
</dbReference>
<evidence type="ECO:0000256" key="1">
    <source>
        <dbReference type="SAM" id="Phobius"/>
    </source>
</evidence>
<keyword evidence="4" id="KW-1185">Reference proteome</keyword>
<protein>
    <recommendedName>
        <fullName evidence="2">Acyltransferase 3 domain-containing protein</fullName>
    </recommendedName>
</protein>
<feature type="transmembrane region" description="Helical" evidence="1">
    <location>
        <begin position="220"/>
        <end position="241"/>
    </location>
</feature>
<keyword evidence="1" id="KW-1133">Transmembrane helix</keyword>
<organism evidence="3 4">
    <name type="scientific">Hoylesella marshii DSM 16973 = JCM 13450</name>
    <dbReference type="NCBI Taxonomy" id="862515"/>
    <lineage>
        <taxon>Bacteria</taxon>
        <taxon>Pseudomonadati</taxon>
        <taxon>Bacteroidota</taxon>
        <taxon>Bacteroidia</taxon>
        <taxon>Bacteroidales</taxon>
        <taxon>Prevotellaceae</taxon>
        <taxon>Hoylesella</taxon>
    </lineage>
</organism>
<dbReference type="Proteomes" id="UP000004394">
    <property type="component" value="Unassembled WGS sequence"/>
</dbReference>
<gene>
    <name evidence="3" type="ORF">HMPREF0658_1446</name>
</gene>
<dbReference type="RefSeq" id="WP_006949552.1">
    <property type="nucleotide sequence ID" value="NZ_BAJI01000002.1"/>
</dbReference>
<accession>E0NTE4</accession>
<reference evidence="3" key="1">
    <citation type="submission" date="2010-07" db="EMBL/GenBank/DDBJ databases">
        <authorList>
            <person name="Muzny D."/>
            <person name="Qin X."/>
            <person name="Deng J."/>
            <person name="Jiang H."/>
            <person name="Liu Y."/>
            <person name="Qu J."/>
            <person name="Song X.-Z."/>
            <person name="Zhang L."/>
            <person name="Thornton R."/>
            <person name="Coyle M."/>
            <person name="Francisco L."/>
            <person name="Jackson L."/>
            <person name="Javaid M."/>
            <person name="Korchina V."/>
            <person name="Kovar C."/>
            <person name="Mata R."/>
            <person name="Mathew T."/>
            <person name="Ngo R."/>
            <person name="Nguyen L."/>
            <person name="Nguyen N."/>
            <person name="Okwuonu G."/>
            <person name="Ongeri F."/>
            <person name="Pham C."/>
            <person name="Simmons D."/>
            <person name="Wilczek-Boney K."/>
            <person name="Hale W."/>
            <person name="Jakkamsetti A."/>
            <person name="Pham P."/>
            <person name="Ruth R."/>
            <person name="San Lucas F."/>
            <person name="Warren J."/>
            <person name="Zhang J."/>
            <person name="Zhao Z."/>
            <person name="Zhou C."/>
            <person name="Zhu D."/>
            <person name="Lee S."/>
            <person name="Bess C."/>
            <person name="Blankenburg K."/>
            <person name="Forbes L."/>
            <person name="Fu Q."/>
            <person name="Gubbala S."/>
            <person name="Hirani K."/>
            <person name="Jayaseelan J.C."/>
            <person name="Lara F."/>
            <person name="Munidasa M."/>
            <person name="Palculict T."/>
            <person name="Patil S."/>
            <person name="Pu L.-L."/>
            <person name="Saada N."/>
            <person name="Tang L."/>
            <person name="Weissenberger G."/>
            <person name="Zhu Y."/>
            <person name="Hemphill L."/>
            <person name="Shang Y."/>
            <person name="Youmans B."/>
            <person name="Ayvaz T."/>
            <person name="Ross M."/>
            <person name="Santibanez J."/>
            <person name="Aqrawi P."/>
            <person name="Gross S."/>
            <person name="Joshi V."/>
            <person name="Fowler G."/>
            <person name="Nazareth L."/>
            <person name="Reid J."/>
            <person name="Worley K."/>
            <person name="Petrosino J."/>
            <person name="Highlander S."/>
            <person name="Gibbs R."/>
        </authorList>
    </citation>
    <scope>NUCLEOTIDE SEQUENCE [LARGE SCALE GENOMIC DNA]</scope>
    <source>
        <strain evidence="3">DSM 16973</strain>
    </source>
</reference>
<dbReference type="STRING" id="862515.HMPREF0658_1446"/>
<dbReference type="EMBL" id="AEEI01000049">
    <property type="protein sequence ID" value="EFM01611.1"/>
    <property type="molecule type" value="Genomic_DNA"/>
</dbReference>
<feature type="transmembrane region" description="Helical" evidence="1">
    <location>
        <begin position="97"/>
        <end position="117"/>
    </location>
</feature>
<feature type="transmembrane region" description="Helical" evidence="1">
    <location>
        <begin position="26"/>
        <end position="47"/>
    </location>
</feature>
<dbReference type="InterPro" id="IPR002656">
    <property type="entry name" value="Acyl_transf_3_dom"/>
</dbReference>
<feature type="transmembrane region" description="Helical" evidence="1">
    <location>
        <begin position="191"/>
        <end position="208"/>
    </location>
</feature>
<feature type="domain" description="Acyltransferase 3" evidence="2">
    <location>
        <begin position="23"/>
        <end position="346"/>
    </location>
</feature>
<dbReference type="AlphaFoldDB" id="E0NTE4"/>